<dbReference type="PROSITE" id="PS51820">
    <property type="entry name" value="PA14"/>
    <property type="match status" value="1"/>
</dbReference>
<evidence type="ECO:0000313" key="8">
    <source>
        <dbReference type="EMBL" id="TWT34480.1"/>
    </source>
</evidence>
<dbReference type="InterPro" id="IPR037524">
    <property type="entry name" value="PA14/GLEYA"/>
</dbReference>
<evidence type="ECO:0000256" key="1">
    <source>
        <dbReference type="ARBA" id="ARBA00022617"/>
    </source>
</evidence>
<gene>
    <name evidence="8" type="ORF">Enr8_18890</name>
</gene>
<dbReference type="OrthoDB" id="9804649at2"/>
<dbReference type="RefSeq" id="WP_146430764.1">
    <property type="nucleotide sequence ID" value="NZ_SJPF01000002.1"/>
</dbReference>
<dbReference type="PANTHER" id="PTHR33546">
    <property type="entry name" value="LARGE, MULTIFUNCTIONAL SECRETED PROTEIN-RELATED"/>
    <property type="match status" value="1"/>
</dbReference>
<feature type="chain" id="PRO_5022886952" evidence="5">
    <location>
        <begin position="21"/>
        <end position="908"/>
    </location>
</feature>
<dbReference type="InterPro" id="IPR036909">
    <property type="entry name" value="Cyt_c-like_dom_sf"/>
</dbReference>
<dbReference type="Gene3D" id="3.90.182.10">
    <property type="entry name" value="Toxin - Anthrax Protective Antigen,domain 1"/>
    <property type="match status" value="1"/>
</dbReference>
<dbReference type="PROSITE" id="PS51007">
    <property type="entry name" value="CYTC"/>
    <property type="match status" value="3"/>
</dbReference>
<dbReference type="AlphaFoldDB" id="A0A5C5V8Y0"/>
<feature type="domain" description="Cytochrome c" evidence="6">
    <location>
        <begin position="46"/>
        <end position="137"/>
    </location>
</feature>
<dbReference type="Pfam" id="PF00034">
    <property type="entry name" value="Cytochrom_C"/>
    <property type="match status" value="1"/>
</dbReference>
<sequence precursor="true">MHRAYTRSLFVCSLFFGSLATSLSAEEASSPFIPGYERFHAAAPQGDVEGGRLLIGELNCVACHAADAKTLASLDSKSAPDLSQVGSRIRPSYYAEYLADVHAGKPGTTMPQLMRELPAAEQQAAFKSIAHFLADTGSFRETRRRAALINQGKRLYQQVGCVGCHSPDPSKGDALAHSKPLGDLTKKYSVDSLAKFLEDPLHVRASGRMPSLNLSGQDATAIAQFLIPDLDPAFPSNLKYDYYELNTRELPDFAKLKPVASGEVDGFSLEVAARKTNFAIRYEGLFEAARDGEYEFFISSDDGSRILINGKQVAINDGIHPTSTKSGKVRLAAGKHPIVVEYFDGGGQIALNVEYRGPQISRRDVFAELSLPDSDDREQPIPPFQVDPALAAQGKAWFGKAGCANCHSTGQKELPPATFSAKKLTDLDLSAGCLAATPSPQAADYHLTSQQTAAIRAALQDFSAAKPEPELLITRTMTRMNCYACHVRGELGGIEADRNAFFKTTQQEMGDEGRIPPHLNGVGGKLKAEWLAHILNDGAKDRPYMLTQMPKFGGKNVGQLKDAFEELDSLPELEVVIDDTPAHIKAIGRNMVGDKVFGCIKCHTFDGVKASGVQGIDMTLMTQRLDHTWFHRYVTDPPAYRPGTRMPTAWPNGKSVMKSILDGHTDQQLEAIWTFLSDGRKAAKPFGVGGQAIELASYGDAIMYRNFIEGAGPRAIGVGYAEHGNLAIDANEMRLAMIWQGAFMDASRHWTGRGAGFQPPLGDNVYKFASGPDFFALASETDDWPKGDAKPLGVQFKGYRLDDIRRPTFHYQYDGVDVYDYYEATKTDSFPTITRTIRFVGKPEKPLYYRAATGDIQDLGDGRYKVNNQLTIQLSPSEEAIVRTNKKDLLIPVRFQDGEATIRQTYVW</sequence>
<feature type="domain" description="Cytochrome c" evidence="6">
    <location>
        <begin position="147"/>
        <end position="230"/>
    </location>
</feature>
<protein>
    <submittedName>
        <fullName evidence="8">Cytochrome c</fullName>
    </submittedName>
</protein>
<comment type="caution">
    <text evidence="8">The sequence shown here is derived from an EMBL/GenBank/DDBJ whole genome shotgun (WGS) entry which is preliminary data.</text>
</comment>
<evidence type="ECO:0000259" key="6">
    <source>
        <dbReference type="PROSITE" id="PS51007"/>
    </source>
</evidence>
<dbReference type="InterPro" id="IPR009056">
    <property type="entry name" value="Cyt_c-like_dom"/>
</dbReference>
<dbReference type="SUPFAM" id="SSF46626">
    <property type="entry name" value="Cytochrome c"/>
    <property type="match status" value="4"/>
</dbReference>
<name>A0A5C5V8Y0_9BACT</name>
<reference evidence="8 9" key="1">
    <citation type="submission" date="2019-02" db="EMBL/GenBank/DDBJ databases">
        <title>Deep-cultivation of Planctomycetes and their phenomic and genomic characterization uncovers novel biology.</title>
        <authorList>
            <person name="Wiegand S."/>
            <person name="Jogler M."/>
            <person name="Boedeker C."/>
            <person name="Pinto D."/>
            <person name="Vollmers J."/>
            <person name="Rivas-Marin E."/>
            <person name="Kohn T."/>
            <person name="Peeters S.H."/>
            <person name="Heuer A."/>
            <person name="Rast P."/>
            <person name="Oberbeckmann S."/>
            <person name="Bunk B."/>
            <person name="Jeske O."/>
            <person name="Meyerdierks A."/>
            <person name="Storesund J.E."/>
            <person name="Kallscheuer N."/>
            <person name="Luecker S."/>
            <person name="Lage O.M."/>
            <person name="Pohl T."/>
            <person name="Merkel B.J."/>
            <person name="Hornburger P."/>
            <person name="Mueller R.-W."/>
            <person name="Bruemmer F."/>
            <person name="Labrenz M."/>
            <person name="Spormann A.M."/>
            <person name="Op Den Camp H."/>
            <person name="Overmann J."/>
            <person name="Amann R."/>
            <person name="Jetten M.S.M."/>
            <person name="Mascher T."/>
            <person name="Medema M.H."/>
            <person name="Devos D.P."/>
            <person name="Kaster A.-K."/>
            <person name="Ovreas L."/>
            <person name="Rohde M."/>
            <person name="Galperin M.Y."/>
            <person name="Jogler C."/>
        </authorList>
    </citation>
    <scope>NUCLEOTIDE SEQUENCE [LARGE SCALE GENOMIC DNA]</scope>
    <source>
        <strain evidence="8 9">Enr8</strain>
    </source>
</reference>
<keyword evidence="9" id="KW-1185">Reference proteome</keyword>
<dbReference type="PANTHER" id="PTHR33546:SF1">
    <property type="entry name" value="LARGE, MULTIFUNCTIONAL SECRETED PROTEIN"/>
    <property type="match status" value="1"/>
</dbReference>
<evidence type="ECO:0000259" key="7">
    <source>
        <dbReference type="PROSITE" id="PS51820"/>
    </source>
</evidence>
<dbReference type="GO" id="GO:0020037">
    <property type="term" value="F:heme binding"/>
    <property type="evidence" value="ECO:0007669"/>
    <property type="project" value="InterPro"/>
</dbReference>
<keyword evidence="1 4" id="KW-0349">Heme</keyword>
<proteinExistence type="predicted"/>
<dbReference type="Pfam" id="PF07691">
    <property type="entry name" value="PA14"/>
    <property type="match status" value="1"/>
</dbReference>
<evidence type="ECO:0000256" key="2">
    <source>
        <dbReference type="ARBA" id="ARBA00022723"/>
    </source>
</evidence>
<evidence type="ECO:0000256" key="5">
    <source>
        <dbReference type="SAM" id="SignalP"/>
    </source>
</evidence>
<evidence type="ECO:0000256" key="4">
    <source>
        <dbReference type="PROSITE-ProRule" id="PRU00433"/>
    </source>
</evidence>
<dbReference type="InterPro" id="IPR011658">
    <property type="entry name" value="PA14_dom"/>
</dbReference>
<dbReference type="GO" id="GO:0046872">
    <property type="term" value="F:metal ion binding"/>
    <property type="evidence" value="ECO:0007669"/>
    <property type="project" value="UniProtKB-KW"/>
</dbReference>
<organism evidence="8 9">
    <name type="scientific">Blastopirellula retiformator</name>
    <dbReference type="NCBI Taxonomy" id="2527970"/>
    <lineage>
        <taxon>Bacteria</taxon>
        <taxon>Pseudomonadati</taxon>
        <taxon>Planctomycetota</taxon>
        <taxon>Planctomycetia</taxon>
        <taxon>Pirellulales</taxon>
        <taxon>Pirellulaceae</taxon>
        <taxon>Blastopirellula</taxon>
    </lineage>
</organism>
<dbReference type="EMBL" id="SJPF01000002">
    <property type="protein sequence ID" value="TWT34480.1"/>
    <property type="molecule type" value="Genomic_DNA"/>
</dbReference>
<evidence type="ECO:0000313" key="9">
    <source>
        <dbReference type="Proteomes" id="UP000318878"/>
    </source>
</evidence>
<dbReference type="GO" id="GO:0009055">
    <property type="term" value="F:electron transfer activity"/>
    <property type="evidence" value="ECO:0007669"/>
    <property type="project" value="InterPro"/>
</dbReference>
<keyword evidence="3 4" id="KW-0408">Iron</keyword>
<dbReference type="SMART" id="SM00758">
    <property type="entry name" value="PA14"/>
    <property type="match status" value="1"/>
</dbReference>
<dbReference type="SUPFAM" id="SSF56988">
    <property type="entry name" value="Anthrax protective antigen"/>
    <property type="match status" value="1"/>
</dbReference>
<keyword evidence="2 4" id="KW-0479">Metal-binding</keyword>
<accession>A0A5C5V8Y0</accession>
<evidence type="ECO:0000256" key="3">
    <source>
        <dbReference type="ARBA" id="ARBA00023004"/>
    </source>
</evidence>
<feature type="domain" description="Cytochrome c" evidence="6">
    <location>
        <begin position="389"/>
        <end position="572"/>
    </location>
</feature>
<feature type="domain" description="PA14" evidence="7">
    <location>
        <begin position="233"/>
        <end position="370"/>
    </location>
</feature>
<feature type="signal peptide" evidence="5">
    <location>
        <begin position="1"/>
        <end position="20"/>
    </location>
</feature>
<keyword evidence="5" id="KW-0732">Signal</keyword>
<dbReference type="Gene3D" id="1.10.760.10">
    <property type="entry name" value="Cytochrome c-like domain"/>
    <property type="match status" value="4"/>
</dbReference>
<dbReference type="Proteomes" id="UP000318878">
    <property type="component" value="Unassembled WGS sequence"/>
</dbReference>